<feature type="signal peptide" evidence="1">
    <location>
        <begin position="1"/>
        <end position="24"/>
    </location>
</feature>
<evidence type="ECO:0000256" key="1">
    <source>
        <dbReference type="SAM" id="SignalP"/>
    </source>
</evidence>
<dbReference type="OrthoDB" id="5574020at2"/>
<proteinExistence type="predicted"/>
<reference evidence="2 3" key="1">
    <citation type="journal article" date="2015" name="Environ. Microbiol.">
        <title>Methane oxidation coupled to nitrate reduction under hypoxia by the Gammaproteobacterium Methylomonas denitrificans, sp. nov. type strain FJG1.</title>
        <authorList>
            <person name="Kits K.D."/>
            <person name="Klotz M.G."/>
            <person name="Stein L.Y."/>
        </authorList>
    </citation>
    <scope>NUCLEOTIDE SEQUENCE [LARGE SCALE GENOMIC DNA]</scope>
    <source>
        <strain evidence="2 3">FJG1</strain>
    </source>
</reference>
<sequence>MKTIPYLKTSLAVCLLAVSGASSASVWAPNDGDVNFLSFSPSSFPLPSLSDTFGIFEDTAVIGAAEPVVAFTGVGAVSFVANGANYNIGTGTSSGTLLGSSNFQIGMLSDGVWSAAFGNLDLGSDANLLAFADSSEFNNLHFLYAFDISPSQATGDGPAAVPLPASVWMMTSALLGVLYAGRRKSTVYA</sequence>
<feature type="chain" id="PRO_5007797887" description="PEP-CTERM protein-sorting domain-containing protein" evidence="1">
    <location>
        <begin position="25"/>
        <end position="189"/>
    </location>
</feature>
<gene>
    <name evidence="2" type="ORF">JT25_019160</name>
</gene>
<evidence type="ECO:0000313" key="2">
    <source>
        <dbReference type="EMBL" id="AMK78584.1"/>
    </source>
</evidence>
<dbReference type="RefSeq" id="WP_036278495.1">
    <property type="nucleotide sequence ID" value="NZ_CP014476.1"/>
</dbReference>
<evidence type="ECO:0000313" key="3">
    <source>
        <dbReference type="Proteomes" id="UP000030512"/>
    </source>
</evidence>
<dbReference type="AlphaFoldDB" id="A0A126T9W2"/>
<keyword evidence="3" id="KW-1185">Reference proteome</keyword>
<dbReference type="Proteomes" id="UP000030512">
    <property type="component" value="Chromosome"/>
</dbReference>
<organism evidence="2 3">
    <name type="scientific">Methylomonas denitrificans</name>
    <dbReference type="NCBI Taxonomy" id="1538553"/>
    <lineage>
        <taxon>Bacteria</taxon>
        <taxon>Pseudomonadati</taxon>
        <taxon>Pseudomonadota</taxon>
        <taxon>Gammaproteobacteria</taxon>
        <taxon>Methylococcales</taxon>
        <taxon>Methylococcaceae</taxon>
        <taxon>Methylomonas</taxon>
    </lineage>
</organism>
<accession>A0A126T9W2</accession>
<dbReference type="EMBL" id="CP014476">
    <property type="protein sequence ID" value="AMK78584.1"/>
    <property type="molecule type" value="Genomic_DNA"/>
</dbReference>
<keyword evidence="1" id="KW-0732">Signal</keyword>
<name>A0A126T9W2_9GAMM</name>
<dbReference type="KEGG" id="mdn:JT25_019160"/>
<evidence type="ECO:0008006" key="4">
    <source>
        <dbReference type="Google" id="ProtNLM"/>
    </source>
</evidence>
<protein>
    <recommendedName>
        <fullName evidence="4">PEP-CTERM protein-sorting domain-containing protein</fullName>
    </recommendedName>
</protein>